<keyword evidence="3" id="KW-1185">Reference proteome</keyword>
<dbReference type="EMBL" id="BOPF01000040">
    <property type="protein sequence ID" value="GIJ50878.1"/>
    <property type="molecule type" value="Genomic_DNA"/>
</dbReference>
<dbReference type="PROSITE" id="PS50943">
    <property type="entry name" value="HTH_CROC1"/>
    <property type="match status" value="1"/>
</dbReference>
<comment type="caution">
    <text evidence="2">The sequence shown here is derived from an EMBL/GenBank/DDBJ whole genome shotgun (WGS) entry which is preliminary data.</text>
</comment>
<dbReference type="InterPro" id="IPR001387">
    <property type="entry name" value="Cro/C1-type_HTH"/>
</dbReference>
<dbReference type="Pfam" id="PF19054">
    <property type="entry name" value="DUF5753"/>
    <property type="match status" value="1"/>
</dbReference>
<accession>A0A8J4DV78</accession>
<name>A0A8J4DV78_9ACTN</name>
<evidence type="ECO:0000313" key="2">
    <source>
        <dbReference type="EMBL" id="GIJ50878.1"/>
    </source>
</evidence>
<dbReference type="Pfam" id="PF13560">
    <property type="entry name" value="HTH_31"/>
    <property type="match status" value="1"/>
</dbReference>
<protein>
    <submittedName>
        <fullName evidence="2">Transcriptional regulator</fullName>
    </submittedName>
</protein>
<reference evidence="2" key="1">
    <citation type="submission" date="2021-01" db="EMBL/GenBank/DDBJ databases">
        <title>Whole genome shotgun sequence of Virgisporangium aliadipatigenens NBRC 105644.</title>
        <authorList>
            <person name="Komaki H."/>
            <person name="Tamura T."/>
        </authorList>
    </citation>
    <scope>NUCLEOTIDE SEQUENCE</scope>
    <source>
        <strain evidence="2">NBRC 105644</strain>
    </source>
</reference>
<organism evidence="2 3">
    <name type="scientific">Virgisporangium aliadipatigenens</name>
    <dbReference type="NCBI Taxonomy" id="741659"/>
    <lineage>
        <taxon>Bacteria</taxon>
        <taxon>Bacillati</taxon>
        <taxon>Actinomycetota</taxon>
        <taxon>Actinomycetes</taxon>
        <taxon>Micromonosporales</taxon>
        <taxon>Micromonosporaceae</taxon>
        <taxon>Virgisporangium</taxon>
    </lineage>
</organism>
<dbReference type="SMART" id="SM00530">
    <property type="entry name" value="HTH_XRE"/>
    <property type="match status" value="1"/>
</dbReference>
<dbReference type="CDD" id="cd00093">
    <property type="entry name" value="HTH_XRE"/>
    <property type="match status" value="1"/>
</dbReference>
<evidence type="ECO:0000313" key="3">
    <source>
        <dbReference type="Proteomes" id="UP000619260"/>
    </source>
</evidence>
<evidence type="ECO:0000259" key="1">
    <source>
        <dbReference type="PROSITE" id="PS50943"/>
    </source>
</evidence>
<dbReference type="GO" id="GO:0003677">
    <property type="term" value="F:DNA binding"/>
    <property type="evidence" value="ECO:0007669"/>
    <property type="project" value="InterPro"/>
</dbReference>
<dbReference type="SUPFAM" id="SSF47413">
    <property type="entry name" value="lambda repressor-like DNA-binding domains"/>
    <property type="match status" value="1"/>
</dbReference>
<dbReference type="InterPro" id="IPR010982">
    <property type="entry name" value="Lambda_DNA-bd_dom_sf"/>
</dbReference>
<feature type="domain" description="HTH cro/C1-type" evidence="1">
    <location>
        <begin position="30"/>
        <end position="84"/>
    </location>
</feature>
<sequence>MPNRGATRYGLLMPARAKQTPPRHQLGRDLRLIREQRHLTAAAVAATLGWSESKISRIETALAAISANDLTRLLDLYEVNEPRRAPLIELAAQARQRRRRFHTGGTLPDVYEKYTEFEAEAATISVYCNTVIPGLLQTPEYAKSIAAAAPAPEDEELLSERISVRMVRQAAVFTRQPPPALHIVIDEAVLSRMIGGPSAMRRQLLRVLEVSEAPRTTVQILPFTSGAHAALSGPFVILTFEPDTVPAQVYCDGLTGGVIHKNPDDVELYRRCFNSVANGALDPFESADMIGRAADRLVGPNHPTE</sequence>
<dbReference type="Gene3D" id="1.10.260.40">
    <property type="entry name" value="lambda repressor-like DNA-binding domains"/>
    <property type="match status" value="1"/>
</dbReference>
<dbReference type="Proteomes" id="UP000619260">
    <property type="component" value="Unassembled WGS sequence"/>
</dbReference>
<dbReference type="InterPro" id="IPR043917">
    <property type="entry name" value="DUF5753"/>
</dbReference>
<gene>
    <name evidence="2" type="ORF">Val02_77640</name>
</gene>
<proteinExistence type="predicted"/>
<dbReference type="AlphaFoldDB" id="A0A8J4DV78"/>